<feature type="compositionally biased region" description="Polar residues" evidence="1">
    <location>
        <begin position="75"/>
        <end position="86"/>
    </location>
</feature>
<accession>A0A9N7TLL8</accession>
<reference evidence="2" key="1">
    <citation type="submission" date="2020-03" db="EMBL/GenBank/DDBJ databases">
        <authorList>
            <person name="Weist P."/>
        </authorList>
    </citation>
    <scope>NUCLEOTIDE SEQUENCE</scope>
</reference>
<comment type="caution">
    <text evidence="2">The sequence shown here is derived from an EMBL/GenBank/DDBJ whole genome shotgun (WGS) entry which is preliminary data.</text>
</comment>
<dbReference type="EMBL" id="CADEAL010000137">
    <property type="protein sequence ID" value="CAB1415092.1"/>
    <property type="molecule type" value="Genomic_DNA"/>
</dbReference>
<evidence type="ECO:0000256" key="1">
    <source>
        <dbReference type="SAM" id="MobiDB-lite"/>
    </source>
</evidence>
<name>A0A9N7TLL8_PLEPL</name>
<feature type="region of interest" description="Disordered" evidence="1">
    <location>
        <begin position="44"/>
        <end position="87"/>
    </location>
</feature>
<evidence type="ECO:0000313" key="3">
    <source>
        <dbReference type="Proteomes" id="UP001153269"/>
    </source>
</evidence>
<dbReference type="AlphaFoldDB" id="A0A9N7TLL8"/>
<dbReference type="Proteomes" id="UP001153269">
    <property type="component" value="Unassembled WGS sequence"/>
</dbReference>
<evidence type="ECO:0000313" key="2">
    <source>
        <dbReference type="EMBL" id="CAB1415092.1"/>
    </source>
</evidence>
<proteinExistence type="predicted"/>
<feature type="compositionally biased region" description="Polar residues" evidence="1">
    <location>
        <begin position="1"/>
        <end position="11"/>
    </location>
</feature>
<feature type="region of interest" description="Disordered" evidence="1">
    <location>
        <begin position="1"/>
        <end position="23"/>
    </location>
</feature>
<organism evidence="2 3">
    <name type="scientific">Pleuronectes platessa</name>
    <name type="common">European plaice</name>
    <dbReference type="NCBI Taxonomy" id="8262"/>
    <lineage>
        <taxon>Eukaryota</taxon>
        <taxon>Metazoa</taxon>
        <taxon>Chordata</taxon>
        <taxon>Craniata</taxon>
        <taxon>Vertebrata</taxon>
        <taxon>Euteleostomi</taxon>
        <taxon>Actinopterygii</taxon>
        <taxon>Neopterygii</taxon>
        <taxon>Teleostei</taxon>
        <taxon>Neoteleostei</taxon>
        <taxon>Acanthomorphata</taxon>
        <taxon>Carangaria</taxon>
        <taxon>Pleuronectiformes</taxon>
        <taxon>Pleuronectoidei</taxon>
        <taxon>Pleuronectidae</taxon>
        <taxon>Pleuronectes</taxon>
    </lineage>
</organism>
<protein>
    <submittedName>
        <fullName evidence="2">Uncharacterized protein</fullName>
    </submittedName>
</protein>
<sequence length="107" mass="11427">MVSRQGSSSVTALLPPALTDKEQKIRRESEALHLMETTAELRHTFRAEPSAPDTASGRAADRGDHTPIRNVLQVGGSQSHNTSGAPSVSVCLFKGRQAVTFKADSGR</sequence>
<keyword evidence="3" id="KW-1185">Reference proteome</keyword>
<gene>
    <name evidence="2" type="ORF">PLEPLA_LOCUS2805</name>
</gene>